<dbReference type="EMBL" id="CP095064">
    <property type="protein sequence ID" value="UOQ69074.1"/>
    <property type="molecule type" value="Genomic_DNA"/>
</dbReference>
<proteinExistence type="predicted"/>
<protein>
    <recommendedName>
        <fullName evidence="3">PPM-type phosphatase domain-containing protein</fullName>
    </recommendedName>
</protein>
<dbReference type="RefSeq" id="WP_245126828.1">
    <property type="nucleotide sequence ID" value="NZ_CP095064.1"/>
</dbReference>
<evidence type="ECO:0008006" key="3">
    <source>
        <dbReference type="Google" id="ProtNLM"/>
    </source>
</evidence>
<name>A0ABY4GDY5_9BACT</name>
<evidence type="ECO:0000313" key="2">
    <source>
        <dbReference type="Proteomes" id="UP000830401"/>
    </source>
</evidence>
<keyword evidence="1" id="KW-0614">Plasmid</keyword>
<keyword evidence="2" id="KW-1185">Reference proteome</keyword>
<organism evidence="1 2">
    <name type="scientific">Hymenobacter volaticus</name>
    <dbReference type="NCBI Taxonomy" id="2932254"/>
    <lineage>
        <taxon>Bacteria</taxon>
        <taxon>Pseudomonadati</taxon>
        <taxon>Bacteroidota</taxon>
        <taxon>Cytophagia</taxon>
        <taxon>Cytophagales</taxon>
        <taxon>Hymenobacteraceae</taxon>
        <taxon>Hymenobacter</taxon>
    </lineage>
</organism>
<sequence length="100" mass="11615">MPEIFQNEKFATRFGFKLIDDFSYLIMMSDGIYDPKFVVEANLPNIAKWQEFLADLQGQNEDKATVELSTTNPDIEAQLSRWMDFWSSGNHDDRTLAIVF</sequence>
<geneLocation type="plasmid" evidence="1 2">
    <name>unnamed3</name>
</geneLocation>
<reference evidence="1" key="1">
    <citation type="submission" date="2022-04" db="EMBL/GenBank/DDBJ databases">
        <title>Hymenobacter sp. isolated from the air.</title>
        <authorList>
            <person name="Won M."/>
            <person name="Lee C.-M."/>
            <person name="Woen H.-Y."/>
            <person name="Kwon S.-W."/>
        </authorList>
    </citation>
    <scope>NUCLEOTIDE SEQUENCE</scope>
    <source>
        <strain evidence="1">5420S-77</strain>
        <plasmid evidence="1">unnamed3</plasmid>
    </source>
</reference>
<dbReference type="Proteomes" id="UP000830401">
    <property type="component" value="Plasmid unnamed3"/>
</dbReference>
<accession>A0ABY4GDY5</accession>
<gene>
    <name evidence="1" type="ORF">MUN86_26595</name>
</gene>
<evidence type="ECO:0000313" key="1">
    <source>
        <dbReference type="EMBL" id="UOQ69074.1"/>
    </source>
</evidence>